<protein>
    <recommendedName>
        <fullName evidence="4">C-JID domain-containing protein</fullName>
    </recommendedName>
</protein>
<dbReference type="Proteomes" id="UP000242715">
    <property type="component" value="Unassembled WGS sequence"/>
</dbReference>
<keyword evidence="2" id="KW-0677">Repeat</keyword>
<evidence type="ECO:0000259" key="4">
    <source>
        <dbReference type="Pfam" id="PF20160"/>
    </source>
</evidence>
<dbReference type="OrthoDB" id="1434704at2759"/>
<name>A0A2Z6P2X9_TRISU</name>
<dbReference type="InterPro" id="IPR045344">
    <property type="entry name" value="C-JID"/>
</dbReference>
<evidence type="ECO:0000313" key="6">
    <source>
        <dbReference type="Proteomes" id="UP000242715"/>
    </source>
</evidence>
<dbReference type="AlphaFoldDB" id="A0A2Z6P2X9"/>
<dbReference type="EMBL" id="DF974687">
    <property type="protein sequence ID" value="GAU50086.1"/>
    <property type="molecule type" value="Genomic_DNA"/>
</dbReference>
<feature type="domain" description="C-JID" evidence="4">
    <location>
        <begin position="145"/>
        <end position="254"/>
    </location>
</feature>
<evidence type="ECO:0000313" key="5">
    <source>
        <dbReference type="EMBL" id="GAU50086.1"/>
    </source>
</evidence>
<feature type="transmembrane region" description="Helical" evidence="3">
    <location>
        <begin position="173"/>
        <end position="195"/>
    </location>
</feature>
<evidence type="ECO:0000256" key="1">
    <source>
        <dbReference type="ARBA" id="ARBA00022614"/>
    </source>
</evidence>
<gene>
    <name evidence="5" type="ORF">TSUD_192130</name>
</gene>
<dbReference type="InterPro" id="IPR032675">
    <property type="entry name" value="LRR_dom_sf"/>
</dbReference>
<dbReference type="Pfam" id="PF20160">
    <property type="entry name" value="C-JID"/>
    <property type="match status" value="1"/>
</dbReference>
<organism evidence="5 6">
    <name type="scientific">Trifolium subterraneum</name>
    <name type="common">Subterranean clover</name>
    <dbReference type="NCBI Taxonomy" id="3900"/>
    <lineage>
        <taxon>Eukaryota</taxon>
        <taxon>Viridiplantae</taxon>
        <taxon>Streptophyta</taxon>
        <taxon>Embryophyta</taxon>
        <taxon>Tracheophyta</taxon>
        <taxon>Spermatophyta</taxon>
        <taxon>Magnoliopsida</taxon>
        <taxon>eudicotyledons</taxon>
        <taxon>Gunneridae</taxon>
        <taxon>Pentapetalae</taxon>
        <taxon>rosids</taxon>
        <taxon>fabids</taxon>
        <taxon>Fabales</taxon>
        <taxon>Fabaceae</taxon>
        <taxon>Papilionoideae</taxon>
        <taxon>50 kb inversion clade</taxon>
        <taxon>NPAAA clade</taxon>
        <taxon>Hologalegina</taxon>
        <taxon>IRL clade</taxon>
        <taxon>Trifolieae</taxon>
        <taxon>Trifolium</taxon>
    </lineage>
</organism>
<keyword evidence="3" id="KW-0472">Membrane</keyword>
<dbReference type="Gene3D" id="3.80.10.10">
    <property type="entry name" value="Ribonuclease Inhibitor"/>
    <property type="match status" value="1"/>
</dbReference>
<keyword evidence="6" id="KW-1185">Reference proteome</keyword>
<keyword evidence="3" id="KW-0812">Transmembrane</keyword>
<dbReference type="SUPFAM" id="SSF52047">
    <property type="entry name" value="RNI-like"/>
    <property type="match status" value="1"/>
</dbReference>
<accession>A0A2Z6P2X9</accession>
<sequence>MFKLPSCIVAMPKLVEIIVWALGEWQFPLDGGEDKVISTVSSNVECLSLALCELSNDFFSTGLTWFVNVKELDLSNNNFTILPECIKEYHLLRKLHLDSCQYLQEVRGIPPNLKIFSAQLCKSWTSTEMLLNQELHEAGSTMFYLPGSRIPDWFEHCSTGGSISFWFRNKFPAIALCLLPGLMFAGSLIYPIVIINGNKCKLDSRTSQYKGAPYLSVEPDHTYIFDLQKIKFNDNLDEAILENEWNHVEIMYEGENNDLVLIKSGIHVFKQKSRVEDIRFTHP</sequence>
<reference evidence="6" key="1">
    <citation type="journal article" date="2017" name="Front. Plant Sci.">
        <title>Climate Clever Clovers: New Paradigm to Reduce the Environmental Footprint of Ruminants by Breeding Low Methanogenic Forages Utilizing Haplotype Variation.</title>
        <authorList>
            <person name="Kaur P."/>
            <person name="Appels R."/>
            <person name="Bayer P.E."/>
            <person name="Keeble-Gagnere G."/>
            <person name="Wang J."/>
            <person name="Hirakawa H."/>
            <person name="Shirasawa K."/>
            <person name="Vercoe P."/>
            <person name="Stefanova K."/>
            <person name="Durmic Z."/>
            <person name="Nichols P."/>
            <person name="Revell C."/>
            <person name="Isobe S.N."/>
            <person name="Edwards D."/>
            <person name="Erskine W."/>
        </authorList>
    </citation>
    <scope>NUCLEOTIDE SEQUENCE [LARGE SCALE GENOMIC DNA]</scope>
    <source>
        <strain evidence="6">cv. Daliak</strain>
    </source>
</reference>
<proteinExistence type="predicted"/>
<keyword evidence="3" id="KW-1133">Transmembrane helix</keyword>
<evidence type="ECO:0000256" key="2">
    <source>
        <dbReference type="ARBA" id="ARBA00022737"/>
    </source>
</evidence>
<keyword evidence="1" id="KW-0433">Leucine-rich repeat</keyword>
<evidence type="ECO:0000256" key="3">
    <source>
        <dbReference type="SAM" id="Phobius"/>
    </source>
</evidence>